<dbReference type="InterPro" id="IPR011611">
    <property type="entry name" value="PfkB_dom"/>
</dbReference>
<dbReference type="Proteomes" id="UP001601059">
    <property type="component" value="Unassembled WGS sequence"/>
</dbReference>
<dbReference type="SUPFAM" id="SSF53613">
    <property type="entry name" value="Ribokinase-like"/>
    <property type="match status" value="1"/>
</dbReference>
<name>A0ABW6K9K5_9BACI</name>
<dbReference type="Gene3D" id="3.40.1190.20">
    <property type="match status" value="1"/>
</dbReference>
<evidence type="ECO:0000256" key="3">
    <source>
        <dbReference type="ARBA" id="ARBA00016943"/>
    </source>
</evidence>
<feature type="binding site" evidence="12">
    <location>
        <begin position="13"/>
        <end position="15"/>
    </location>
    <ligand>
        <name>substrate</name>
    </ligand>
</feature>
<keyword evidence="9 12" id="KW-0460">Magnesium</keyword>
<dbReference type="PROSITE" id="PS00583">
    <property type="entry name" value="PFKB_KINASES_1"/>
    <property type="match status" value="1"/>
</dbReference>
<dbReference type="InterPro" id="IPR002173">
    <property type="entry name" value="Carboh/pur_kinase_PfkB_CS"/>
</dbReference>
<comment type="catalytic activity">
    <reaction evidence="12">
        <text>D-ribose + ATP = D-ribose 5-phosphate + ADP + H(+)</text>
        <dbReference type="Rhea" id="RHEA:13697"/>
        <dbReference type="ChEBI" id="CHEBI:15378"/>
        <dbReference type="ChEBI" id="CHEBI:30616"/>
        <dbReference type="ChEBI" id="CHEBI:47013"/>
        <dbReference type="ChEBI" id="CHEBI:78346"/>
        <dbReference type="ChEBI" id="CHEBI:456216"/>
        <dbReference type="EC" id="2.7.1.15"/>
    </reaction>
</comment>
<dbReference type="EMBL" id="JBIACK010000003">
    <property type="protein sequence ID" value="MFE8700841.1"/>
    <property type="molecule type" value="Genomic_DNA"/>
</dbReference>
<evidence type="ECO:0000256" key="10">
    <source>
        <dbReference type="ARBA" id="ARBA00022958"/>
    </source>
</evidence>
<dbReference type="Pfam" id="PF00294">
    <property type="entry name" value="PfkB"/>
    <property type="match status" value="1"/>
</dbReference>
<comment type="caution">
    <text evidence="14">The sequence shown here is derived from an EMBL/GenBank/DDBJ whole genome shotgun (WGS) entry which is preliminary data.</text>
</comment>
<evidence type="ECO:0000256" key="5">
    <source>
        <dbReference type="ARBA" id="ARBA00022723"/>
    </source>
</evidence>
<keyword evidence="10 12" id="KW-0630">Potassium</keyword>
<feature type="binding site" evidence="12">
    <location>
        <begin position="252"/>
        <end position="253"/>
    </location>
    <ligand>
        <name>ATP</name>
        <dbReference type="ChEBI" id="CHEBI:30616"/>
    </ligand>
</feature>
<evidence type="ECO:0000256" key="11">
    <source>
        <dbReference type="ARBA" id="ARBA00023277"/>
    </source>
</evidence>
<comment type="subcellular location">
    <subcellularLocation>
        <location evidence="12">Cytoplasm</location>
    </subcellularLocation>
</comment>
<dbReference type="HAMAP" id="MF_01987">
    <property type="entry name" value="Ribokinase"/>
    <property type="match status" value="1"/>
</dbReference>
<feature type="domain" description="Carbohydrate kinase PfkB" evidence="13">
    <location>
        <begin position="6"/>
        <end position="295"/>
    </location>
</feature>
<feature type="active site" description="Proton acceptor" evidence="12">
    <location>
        <position position="253"/>
    </location>
</feature>
<dbReference type="InterPro" id="IPR029056">
    <property type="entry name" value="Ribokinase-like"/>
</dbReference>
<comment type="similarity">
    <text evidence="12">Belongs to the carbohydrate kinase PfkB family. Ribokinase subfamily.</text>
</comment>
<evidence type="ECO:0000256" key="4">
    <source>
        <dbReference type="ARBA" id="ARBA00022679"/>
    </source>
</evidence>
<feature type="binding site" evidence="12">
    <location>
        <position position="185"/>
    </location>
    <ligand>
        <name>ATP</name>
        <dbReference type="ChEBI" id="CHEBI:30616"/>
    </ligand>
</feature>
<dbReference type="PANTHER" id="PTHR10584:SF166">
    <property type="entry name" value="RIBOKINASE"/>
    <property type="match status" value="1"/>
</dbReference>
<reference evidence="14 15" key="1">
    <citation type="submission" date="2024-08" db="EMBL/GenBank/DDBJ databases">
        <title>Two novel Cytobacillus novel species.</title>
        <authorList>
            <person name="Liu G."/>
        </authorList>
    </citation>
    <scope>NUCLEOTIDE SEQUENCE [LARGE SCALE GENOMIC DNA]</scope>
    <source>
        <strain evidence="14 15">FJAT-54145</strain>
    </source>
</reference>
<evidence type="ECO:0000256" key="7">
    <source>
        <dbReference type="ARBA" id="ARBA00022777"/>
    </source>
</evidence>
<feature type="binding site" evidence="12">
    <location>
        <position position="249"/>
    </location>
    <ligand>
        <name>K(+)</name>
        <dbReference type="ChEBI" id="CHEBI:29103"/>
    </ligand>
</feature>
<keyword evidence="12" id="KW-0963">Cytoplasm</keyword>
<comment type="subunit">
    <text evidence="12">Homodimer.</text>
</comment>
<gene>
    <name evidence="12" type="primary">rbsK</name>
    <name evidence="14" type="ORF">ACFYKX_09460</name>
</gene>
<comment type="pathway">
    <text evidence="12">Carbohydrate metabolism; D-ribose degradation; D-ribose 5-phosphate from beta-D-ribopyranose: step 2/2.</text>
</comment>
<comment type="activity regulation">
    <text evidence="12">Activated by a monovalent cation that binds near, but not in, the active site. The most likely occupant of the site in vivo is potassium. Ion binding induces a conformational change that may alter substrate affinity.</text>
</comment>
<feature type="binding site" evidence="12">
    <location>
        <position position="283"/>
    </location>
    <ligand>
        <name>K(+)</name>
        <dbReference type="ChEBI" id="CHEBI:29103"/>
    </ligand>
</feature>
<accession>A0ABW6K9K5</accession>
<comment type="cofactor">
    <cofactor evidence="12">
        <name>Mg(2+)</name>
        <dbReference type="ChEBI" id="CHEBI:18420"/>
    </cofactor>
    <text evidence="12">Requires a divalent cation, most likely magnesium in vivo, as an electrophilic catalyst to aid phosphoryl group transfer. It is the chelate of the metal and the nucleotide that is the actual substrate.</text>
</comment>
<keyword evidence="6 12" id="KW-0547">Nucleotide-binding</keyword>
<keyword evidence="11 12" id="KW-0119">Carbohydrate metabolism</keyword>
<feature type="binding site" evidence="12">
    <location>
        <position position="253"/>
    </location>
    <ligand>
        <name>substrate</name>
    </ligand>
</feature>
<dbReference type="InterPro" id="IPR011877">
    <property type="entry name" value="Ribokinase"/>
</dbReference>
<sequence>MEKNAVTIVGSINYDIIFKQKRLPVIGETFTADSVAFTGGGKGANQAVQCAKLGLETYMVGKVGNDNFGPELLSKMENYGLNVDYVETAHTNTGIGVVNAIEDGRLVATISKGANYSLTCEDIEKAEGLFEKSRMVILQLEIPKEVVEYSIQKAKEHSCYVILNAAPASEIDEEFLRMVDCLVVNETEASFYAGETVSTVEEAEKVCEKLFQYPDDLLIITLGEKGSLLYDGERKVRFLPKKVDVIETTGAGDSYIGALAYALINKMSYDEMGEFASLVSSRTVTKVGAQEAMPTLAEVKE</sequence>
<evidence type="ECO:0000313" key="14">
    <source>
        <dbReference type="EMBL" id="MFE8700841.1"/>
    </source>
</evidence>
<keyword evidence="5 12" id="KW-0479">Metal-binding</keyword>
<dbReference type="EC" id="2.7.1.15" evidence="2 12"/>
<feature type="binding site" evidence="12">
    <location>
        <position position="288"/>
    </location>
    <ligand>
        <name>K(+)</name>
        <dbReference type="ChEBI" id="CHEBI:29103"/>
    </ligand>
</feature>
<comment type="caution">
    <text evidence="12">Lacks conserved residue(s) required for the propagation of feature annotation.</text>
</comment>
<keyword evidence="8 12" id="KW-0067">ATP-binding</keyword>
<proteinExistence type="inferred from homology"/>
<organism evidence="14 15">
    <name type="scientific">Cytobacillus spartinae</name>
    <dbReference type="NCBI Taxonomy" id="3299023"/>
    <lineage>
        <taxon>Bacteria</taxon>
        <taxon>Bacillati</taxon>
        <taxon>Bacillota</taxon>
        <taxon>Bacilli</taxon>
        <taxon>Bacillales</taxon>
        <taxon>Bacillaceae</taxon>
        <taxon>Cytobacillus</taxon>
    </lineage>
</organism>
<comment type="function">
    <text evidence="12">Catalyzes the phosphorylation of ribose at O-5 in a reaction requiring ATP and magnesium. The resulting D-ribose-5-phosphate can then be used either for sythesis of nucleotides, histidine, and tryptophan, or as a component of the pentose phosphate pathway.</text>
</comment>
<feature type="binding site" evidence="12">
    <location>
        <position position="141"/>
    </location>
    <ligand>
        <name>substrate</name>
    </ligand>
</feature>
<evidence type="ECO:0000256" key="2">
    <source>
        <dbReference type="ARBA" id="ARBA00012035"/>
    </source>
</evidence>
<evidence type="ECO:0000256" key="6">
    <source>
        <dbReference type="ARBA" id="ARBA00022741"/>
    </source>
</evidence>
<feature type="binding site" evidence="12">
    <location>
        <position position="286"/>
    </location>
    <ligand>
        <name>K(+)</name>
        <dbReference type="ChEBI" id="CHEBI:29103"/>
    </ligand>
</feature>
<keyword evidence="4 12" id="KW-0808">Transferase</keyword>
<feature type="binding site" evidence="12">
    <location>
        <begin position="221"/>
        <end position="226"/>
    </location>
    <ligand>
        <name>ATP</name>
        <dbReference type="ChEBI" id="CHEBI:30616"/>
    </ligand>
</feature>
<evidence type="ECO:0000313" key="15">
    <source>
        <dbReference type="Proteomes" id="UP001601059"/>
    </source>
</evidence>
<keyword evidence="15" id="KW-1185">Reference proteome</keyword>
<dbReference type="GO" id="GO:0004747">
    <property type="term" value="F:ribokinase activity"/>
    <property type="evidence" value="ECO:0007669"/>
    <property type="project" value="UniProtKB-EC"/>
</dbReference>
<dbReference type="InterPro" id="IPR002139">
    <property type="entry name" value="Ribo/fructo_kinase"/>
</dbReference>
<evidence type="ECO:0000256" key="12">
    <source>
        <dbReference type="HAMAP-Rule" id="MF_01987"/>
    </source>
</evidence>
<dbReference type="PRINTS" id="PR00990">
    <property type="entry name" value="RIBOKINASE"/>
</dbReference>
<protein>
    <recommendedName>
        <fullName evidence="3 12">Ribokinase</fullName>
        <shortName evidence="12">RK</shortName>
        <ecNumber evidence="2 12">2.7.1.15</ecNumber>
    </recommendedName>
</protein>
<keyword evidence="7 12" id="KW-0418">Kinase</keyword>
<dbReference type="PANTHER" id="PTHR10584">
    <property type="entry name" value="SUGAR KINASE"/>
    <property type="match status" value="1"/>
</dbReference>
<dbReference type="CDD" id="cd01174">
    <property type="entry name" value="ribokinase"/>
    <property type="match status" value="1"/>
</dbReference>
<dbReference type="RefSeq" id="WP_389360404.1">
    <property type="nucleotide sequence ID" value="NZ_JBIACK010000003.1"/>
</dbReference>
<evidence type="ECO:0000256" key="9">
    <source>
        <dbReference type="ARBA" id="ARBA00022842"/>
    </source>
</evidence>
<evidence type="ECO:0000256" key="8">
    <source>
        <dbReference type="ARBA" id="ARBA00022840"/>
    </source>
</evidence>
<comment type="similarity">
    <text evidence="1">Belongs to the carbohydrate kinase pfkB family.</text>
</comment>
<evidence type="ECO:0000256" key="1">
    <source>
        <dbReference type="ARBA" id="ARBA00005380"/>
    </source>
</evidence>
<evidence type="ECO:0000259" key="13">
    <source>
        <dbReference type="Pfam" id="PF00294"/>
    </source>
</evidence>
<feature type="binding site" evidence="12">
    <location>
        <begin position="41"/>
        <end position="45"/>
    </location>
    <ligand>
        <name>substrate</name>
    </ligand>
</feature>